<accession>E4X3K9</accession>
<gene>
    <name evidence="2" type="ORF">GSOID_T00017851001</name>
</gene>
<protein>
    <submittedName>
        <fullName evidence="2">Uncharacterized protein</fullName>
    </submittedName>
</protein>
<keyword evidence="3" id="KW-1185">Reference proteome</keyword>
<evidence type="ECO:0000256" key="1">
    <source>
        <dbReference type="SAM" id="MobiDB-lite"/>
    </source>
</evidence>
<feature type="region of interest" description="Disordered" evidence="1">
    <location>
        <begin position="1"/>
        <end position="39"/>
    </location>
</feature>
<feature type="compositionally biased region" description="Polar residues" evidence="1">
    <location>
        <begin position="1"/>
        <end position="31"/>
    </location>
</feature>
<sequence>MNATSETNTTQFNFPTSSKPTSEKTNCQLSPESREKKRRLRRAIKACMIRHGYQPEPAAPKITLCLPTKFAAKSKFCGRKNMKSLSLKIGA</sequence>
<evidence type="ECO:0000313" key="3">
    <source>
        <dbReference type="Proteomes" id="UP000001307"/>
    </source>
</evidence>
<dbReference type="Proteomes" id="UP000001307">
    <property type="component" value="Unassembled WGS sequence"/>
</dbReference>
<evidence type="ECO:0000313" key="2">
    <source>
        <dbReference type="EMBL" id="CBY18213.1"/>
    </source>
</evidence>
<proteinExistence type="predicted"/>
<reference evidence="2" key="1">
    <citation type="journal article" date="2010" name="Science">
        <title>Plasticity of animal genome architecture unmasked by rapid evolution of a pelagic tunicate.</title>
        <authorList>
            <person name="Denoeud F."/>
            <person name="Henriet S."/>
            <person name="Mungpakdee S."/>
            <person name="Aury J.M."/>
            <person name="Da Silva C."/>
            <person name="Brinkmann H."/>
            <person name="Mikhaleva J."/>
            <person name="Olsen L.C."/>
            <person name="Jubin C."/>
            <person name="Canestro C."/>
            <person name="Bouquet J.M."/>
            <person name="Danks G."/>
            <person name="Poulain J."/>
            <person name="Campsteijn C."/>
            <person name="Adamski M."/>
            <person name="Cross I."/>
            <person name="Yadetie F."/>
            <person name="Muffato M."/>
            <person name="Louis A."/>
            <person name="Butcher S."/>
            <person name="Tsagkogeorga G."/>
            <person name="Konrad A."/>
            <person name="Singh S."/>
            <person name="Jensen M.F."/>
            <person name="Cong E.H."/>
            <person name="Eikeseth-Otteraa H."/>
            <person name="Noel B."/>
            <person name="Anthouard V."/>
            <person name="Porcel B.M."/>
            <person name="Kachouri-Lafond R."/>
            <person name="Nishino A."/>
            <person name="Ugolini M."/>
            <person name="Chourrout P."/>
            <person name="Nishida H."/>
            <person name="Aasland R."/>
            <person name="Huzurbazar S."/>
            <person name="Westhof E."/>
            <person name="Delsuc F."/>
            <person name="Lehrach H."/>
            <person name="Reinhardt R."/>
            <person name="Weissenbach J."/>
            <person name="Roy S.W."/>
            <person name="Artiguenave F."/>
            <person name="Postlethwait J.H."/>
            <person name="Manak J.R."/>
            <person name="Thompson E.M."/>
            <person name="Jaillon O."/>
            <person name="Du Pasquier L."/>
            <person name="Boudinot P."/>
            <person name="Liberles D.A."/>
            <person name="Volff J.N."/>
            <person name="Philippe H."/>
            <person name="Lenhard B."/>
            <person name="Roest Crollius H."/>
            <person name="Wincker P."/>
            <person name="Chourrout D."/>
        </authorList>
    </citation>
    <scope>NUCLEOTIDE SEQUENCE [LARGE SCALE GENOMIC DNA]</scope>
</reference>
<dbReference type="EMBL" id="FN653023">
    <property type="protein sequence ID" value="CBY18213.1"/>
    <property type="molecule type" value="Genomic_DNA"/>
</dbReference>
<name>E4X3K9_OIKDI</name>
<organism evidence="2">
    <name type="scientific">Oikopleura dioica</name>
    <name type="common">Tunicate</name>
    <dbReference type="NCBI Taxonomy" id="34765"/>
    <lineage>
        <taxon>Eukaryota</taxon>
        <taxon>Metazoa</taxon>
        <taxon>Chordata</taxon>
        <taxon>Tunicata</taxon>
        <taxon>Appendicularia</taxon>
        <taxon>Copelata</taxon>
        <taxon>Oikopleuridae</taxon>
        <taxon>Oikopleura</taxon>
    </lineage>
</organism>
<dbReference type="InParanoid" id="E4X3K9"/>
<dbReference type="AlphaFoldDB" id="E4X3K9"/>